<gene>
    <name evidence="2" type="ORF">H8891_05260</name>
</gene>
<dbReference type="SUPFAM" id="SSF159501">
    <property type="entry name" value="EreA/ChaN-like"/>
    <property type="match status" value="1"/>
</dbReference>
<evidence type="ECO:0000313" key="2">
    <source>
        <dbReference type="EMBL" id="MBC6003202.1"/>
    </source>
</evidence>
<dbReference type="Gene3D" id="3.30.1870.10">
    <property type="entry name" value="EreA-like, domain 2"/>
    <property type="match status" value="1"/>
</dbReference>
<evidence type="ECO:0000313" key="3">
    <source>
        <dbReference type="Proteomes" id="UP000611796"/>
    </source>
</evidence>
<keyword evidence="1" id="KW-0812">Transmembrane</keyword>
<evidence type="ECO:0008006" key="4">
    <source>
        <dbReference type="Google" id="ProtNLM"/>
    </source>
</evidence>
<protein>
    <recommendedName>
        <fullName evidence="4">Erythromycin esterase</fullName>
    </recommendedName>
</protein>
<reference evidence="2 3" key="1">
    <citation type="submission" date="2020-08" db="EMBL/GenBank/DDBJ databases">
        <authorList>
            <person name="Liu C."/>
            <person name="Sun Q."/>
        </authorList>
    </citation>
    <scope>NUCLEOTIDE SEQUENCE [LARGE SCALE GENOMIC DNA]</scope>
    <source>
        <strain evidence="2 3">NSJ-45</strain>
    </source>
</reference>
<comment type="caution">
    <text evidence="2">The sequence shown here is derived from an EMBL/GenBank/DDBJ whole genome shotgun (WGS) entry which is preliminary data.</text>
</comment>
<dbReference type="RefSeq" id="WP_187005497.1">
    <property type="nucleotide sequence ID" value="NZ_JACRWD010000001.1"/>
</dbReference>
<dbReference type="Proteomes" id="UP000611796">
    <property type="component" value="Unassembled WGS sequence"/>
</dbReference>
<sequence length="413" mass="49020">MKKIKILGTILLFMLIPIALIVYLSTPYKTERKYLSNNKSTVNLDDIDDFSGLELIKKDLKNKKIVFTGEDHALNKDNLFKIKMIKYLKKEMELNYCLDEIPYTSAYFINKYLETGDENILKRVFKNSKGTAFCNKDDYRSYKQLYEFNQTLPENKRIKILGPDIEHSSKTSLDYIVDIMKDKDLCTTSLKYLMINLKNYDNSNDDKVKLKTSVENLLKDISKNEDIYKKIFKEEFENFRYVSNNIQQMCISYLQPHNKWNIIRDNYIYKNFKYLDSKINDAKYFGQWGGFHILQETFYDEFNKSKIDFFASLLNKDKKYKGKILSIHYGYQNSGAVDKITSSQIDSILFDDYINSQDDAILFKLNNKFTPFSSKFIWPFEHKFKAKKDQYTSDYIQYLLMIKDSKVSKPLYK</sequence>
<keyword evidence="1" id="KW-0472">Membrane</keyword>
<organism evidence="2 3">
    <name type="scientific">Paeniclostridium hominis</name>
    <dbReference type="NCBI Taxonomy" id="2764329"/>
    <lineage>
        <taxon>Bacteria</taxon>
        <taxon>Bacillati</taxon>
        <taxon>Bacillota</taxon>
        <taxon>Clostridia</taxon>
        <taxon>Peptostreptococcales</taxon>
        <taxon>Peptostreptococcaceae</taxon>
        <taxon>Paeniclostridium</taxon>
    </lineage>
</organism>
<evidence type="ECO:0000256" key="1">
    <source>
        <dbReference type="SAM" id="Phobius"/>
    </source>
</evidence>
<proteinExistence type="predicted"/>
<keyword evidence="3" id="KW-1185">Reference proteome</keyword>
<accession>A0ABR7K283</accession>
<keyword evidence="1" id="KW-1133">Transmembrane helix</keyword>
<feature type="transmembrane region" description="Helical" evidence="1">
    <location>
        <begin position="6"/>
        <end position="24"/>
    </location>
</feature>
<name>A0ABR7K283_9FIRM</name>
<dbReference type="Gene3D" id="1.20.1440.30">
    <property type="entry name" value="Biosynthetic Protein domain"/>
    <property type="match status" value="1"/>
</dbReference>
<dbReference type="Gene3D" id="3.40.1660.10">
    <property type="entry name" value="EreA-like (biosynthetic domain)"/>
    <property type="match status" value="1"/>
</dbReference>
<dbReference type="EMBL" id="JACRWD010000001">
    <property type="protein sequence ID" value="MBC6003202.1"/>
    <property type="molecule type" value="Genomic_DNA"/>
</dbReference>